<evidence type="ECO:0000313" key="4">
    <source>
        <dbReference type="EMBL" id="QGN37014.1"/>
    </source>
</evidence>
<feature type="binding site" evidence="2">
    <location>
        <position position="160"/>
    </location>
    <ligand>
        <name>Mn(2+)</name>
        <dbReference type="ChEBI" id="CHEBI:29035"/>
        <label>2</label>
    </ligand>
</feature>
<dbReference type="SUPFAM" id="SSF53187">
    <property type="entry name" value="Zn-dependent exopeptidases"/>
    <property type="match status" value="1"/>
</dbReference>
<dbReference type="InterPro" id="IPR011650">
    <property type="entry name" value="Peptidase_M20_dimer"/>
</dbReference>
<dbReference type="Gene3D" id="3.40.630.10">
    <property type="entry name" value="Zn peptidases"/>
    <property type="match status" value="1"/>
</dbReference>
<keyword evidence="2" id="KW-0464">Manganese</keyword>
<dbReference type="InterPro" id="IPR017439">
    <property type="entry name" value="Amidohydrolase"/>
</dbReference>
<proteinExistence type="predicted"/>
<comment type="cofactor">
    <cofactor evidence="2">
        <name>Mn(2+)</name>
        <dbReference type="ChEBI" id="CHEBI:29035"/>
    </cofactor>
    <text evidence="2">The Mn(2+) ion enhances activity.</text>
</comment>
<dbReference type="SUPFAM" id="SSF55031">
    <property type="entry name" value="Bacterial exopeptidase dimerisation domain"/>
    <property type="match status" value="1"/>
</dbReference>
<feature type="binding site" evidence="2">
    <location>
        <position position="101"/>
    </location>
    <ligand>
        <name>Mn(2+)</name>
        <dbReference type="ChEBI" id="CHEBI:29035"/>
        <label>2</label>
    </ligand>
</feature>
<dbReference type="FunFam" id="3.30.70.360:FF:000001">
    <property type="entry name" value="N-acetyldiaminopimelate deacetylase"/>
    <property type="match status" value="1"/>
</dbReference>
<keyword evidence="2" id="KW-0479">Metal-binding</keyword>
<accession>A0A6B8MRR2</accession>
<dbReference type="Pfam" id="PF01546">
    <property type="entry name" value="Peptidase_M20"/>
    <property type="match status" value="1"/>
</dbReference>
<evidence type="ECO:0000256" key="2">
    <source>
        <dbReference type="PIRSR" id="PIRSR005962-1"/>
    </source>
</evidence>
<feature type="binding site" evidence="2">
    <location>
        <position position="358"/>
    </location>
    <ligand>
        <name>Mn(2+)</name>
        <dbReference type="ChEBI" id="CHEBI:29035"/>
        <label>2</label>
    </ligand>
</feature>
<evidence type="ECO:0000256" key="1">
    <source>
        <dbReference type="ARBA" id="ARBA00022801"/>
    </source>
</evidence>
<dbReference type="OrthoDB" id="9777385at2"/>
<dbReference type="CDD" id="cd05666">
    <property type="entry name" value="M20_Acy1-like"/>
    <property type="match status" value="1"/>
</dbReference>
<dbReference type="Proteomes" id="UP000427108">
    <property type="component" value="Chromosome"/>
</dbReference>
<evidence type="ECO:0000313" key="5">
    <source>
        <dbReference type="Proteomes" id="UP000427108"/>
    </source>
</evidence>
<sequence>MFQELNDWFDDFKKIRHDLHSHPEIGFNTLRTSNIVADYLTEWGFKVHKGIGKTGVVGQLKCGSGSKTIGLRADMDALPMEENTGLPYSSTIQGASHSCGHDGNTTMLLAGARLLAKRKNFNGTLNVIFQPAEEGQGGGPAMIGDGLFERFPCDYVFALHSMPNAENNKMFYVQPGAMLSSSDRVTINITGRGGHGAEPQNTIDPVVVGATVVQALQSIVSRNTAPKDRAVVTVGSFLAGREGSYNIIPETAQMLLSVRSMDNSVRKMIIENIQRIATHVCSAMGAKAEVCVQSIAPAVVNDSFAANLAREVGIDVFSEEECPQSFQPYMNSEDFAYMLEACPGAYALLNNGNTPNCHQPDYDFNDDLILRGGTYWTALVERYLREQE</sequence>
<dbReference type="InterPro" id="IPR036264">
    <property type="entry name" value="Bact_exopeptidase_dim_dom"/>
</dbReference>
<protein>
    <submittedName>
        <fullName evidence="4">Amidohydrolase</fullName>
    </submittedName>
</protein>
<dbReference type="RefSeq" id="WP_154679492.1">
    <property type="nucleotide sequence ID" value="NZ_CP046115.1"/>
</dbReference>
<reference evidence="4 5" key="1">
    <citation type="submission" date="2019-11" db="EMBL/GenBank/DDBJ databases">
        <title>Isolation and Application of One Kind of P-Hydroxybenzoic Acid Degrading Bacterium in Mitigating Cropping Obstacle of Cucumber.</title>
        <authorList>
            <person name="Wu F."/>
            <person name="An Y."/>
        </authorList>
    </citation>
    <scope>NUCLEOTIDE SEQUENCE [LARGE SCALE GENOMIC DNA]</scope>
    <source>
        <strain evidence="4 5">P620</strain>
    </source>
</reference>
<dbReference type="GO" id="GO:0019877">
    <property type="term" value="P:diaminopimelate biosynthetic process"/>
    <property type="evidence" value="ECO:0007669"/>
    <property type="project" value="UniProtKB-ARBA"/>
</dbReference>
<feature type="binding site" evidence="2">
    <location>
        <position position="99"/>
    </location>
    <ligand>
        <name>Mn(2+)</name>
        <dbReference type="ChEBI" id="CHEBI:29035"/>
        <label>2</label>
    </ligand>
</feature>
<dbReference type="InterPro" id="IPR002933">
    <property type="entry name" value="Peptidase_M20"/>
</dbReference>
<name>A0A6B8MRR2_KLEOX</name>
<dbReference type="PANTHER" id="PTHR11014">
    <property type="entry name" value="PEPTIDASE M20 FAMILY MEMBER"/>
    <property type="match status" value="1"/>
</dbReference>
<dbReference type="Pfam" id="PF07687">
    <property type="entry name" value="M20_dimer"/>
    <property type="match status" value="1"/>
</dbReference>
<dbReference type="AlphaFoldDB" id="A0A6B8MRR2"/>
<keyword evidence="1 4" id="KW-0378">Hydrolase</keyword>
<dbReference type="EMBL" id="CP046115">
    <property type="protein sequence ID" value="QGN37014.1"/>
    <property type="molecule type" value="Genomic_DNA"/>
</dbReference>
<feature type="domain" description="Peptidase M20 dimerisation" evidence="3">
    <location>
        <begin position="184"/>
        <end position="280"/>
    </location>
</feature>
<organism evidence="4 5">
    <name type="scientific">Klebsiella oxytoca</name>
    <dbReference type="NCBI Taxonomy" id="571"/>
    <lineage>
        <taxon>Bacteria</taxon>
        <taxon>Pseudomonadati</taxon>
        <taxon>Pseudomonadota</taxon>
        <taxon>Gammaproteobacteria</taxon>
        <taxon>Enterobacterales</taxon>
        <taxon>Enterobacteriaceae</taxon>
        <taxon>Klebsiella/Raoultella group</taxon>
        <taxon>Klebsiella</taxon>
    </lineage>
</organism>
<feature type="binding site" evidence="2">
    <location>
        <position position="134"/>
    </location>
    <ligand>
        <name>Mn(2+)</name>
        <dbReference type="ChEBI" id="CHEBI:29035"/>
        <label>2</label>
    </ligand>
</feature>
<dbReference type="PANTHER" id="PTHR11014:SF63">
    <property type="entry name" value="METALLOPEPTIDASE, PUTATIVE (AFU_ORTHOLOGUE AFUA_6G09600)-RELATED"/>
    <property type="match status" value="1"/>
</dbReference>
<evidence type="ECO:0000259" key="3">
    <source>
        <dbReference type="Pfam" id="PF07687"/>
    </source>
</evidence>
<dbReference type="PIRSF" id="PIRSF005962">
    <property type="entry name" value="Pept_M20D_amidohydro"/>
    <property type="match status" value="1"/>
</dbReference>
<dbReference type="Gene3D" id="3.30.70.360">
    <property type="match status" value="1"/>
</dbReference>
<gene>
    <name evidence="4" type="ORF">GJ746_06735</name>
</gene>
<dbReference type="GO" id="GO:0050118">
    <property type="term" value="F:N-acetyldiaminopimelate deacetylase activity"/>
    <property type="evidence" value="ECO:0007669"/>
    <property type="project" value="UniProtKB-ARBA"/>
</dbReference>
<dbReference type="NCBIfam" id="TIGR01891">
    <property type="entry name" value="amidohydrolases"/>
    <property type="match status" value="1"/>
</dbReference>
<dbReference type="GO" id="GO:0046872">
    <property type="term" value="F:metal ion binding"/>
    <property type="evidence" value="ECO:0007669"/>
    <property type="project" value="UniProtKB-KW"/>
</dbReference>